<feature type="region of interest" description="Disordered" evidence="1">
    <location>
        <begin position="59"/>
        <end position="79"/>
    </location>
</feature>
<dbReference type="AlphaFoldDB" id="A0A0J6FE70"/>
<reference evidence="3" key="3">
    <citation type="journal article" date="2010" name="Genome Res.">
        <title>Population genomic sequencing of Coccidioides fungi reveals recent hybridization and transposon control.</title>
        <authorList>
            <person name="Neafsey D.E."/>
            <person name="Barker B.M."/>
            <person name="Sharpton T.J."/>
            <person name="Stajich J.E."/>
            <person name="Park D.J."/>
            <person name="Whiston E."/>
            <person name="Hung C.-Y."/>
            <person name="McMahan C."/>
            <person name="White J."/>
            <person name="Sykes S."/>
            <person name="Heiman D."/>
            <person name="Young S."/>
            <person name="Zeng Q."/>
            <person name="Abouelleil A."/>
            <person name="Aftuck L."/>
            <person name="Bessette D."/>
            <person name="Brown A."/>
            <person name="FitzGerald M."/>
            <person name="Lui A."/>
            <person name="Macdonald J.P."/>
            <person name="Priest M."/>
            <person name="Orbach M.J."/>
            <person name="Galgiani J.N."/>
            <person name="Kirkland T.N."/>
            <person name="Cole G.T."/>
            <person name="Birren B.W."/>
            <person name="Henn M.R."/>
            <person name="Taylor J.W."/>
            <person name="Rounsley S.D."/>
        </authorList>
    </citation>
    <scope>NUCLEOTIDE SEQUENCE [LARGE SCALE GENOMIC DNA]</scope>
    <source>
        <strain evidence="3">RMSCC 3488</strain>
    </source>
</reference>
<reference evidence="3" key="2">
    <citation type="journal article" date="2009" name="Genome Res.">
        <title>Comparative genomic analyses of the human fungal pathogens Coccidioides and their relatives.</title>
        <authorList>
            <person name="Sharpton T.J."/>
            <person name="Stajich J.E."/>
            <person name="Rounsley S.D."/>
            <person name="Gardner M.J."/>
            <person name="Wortman J.R."/>
            <person name="Jordar V.S."/>
            <person name="Maiti R."/>
            <person name="Kodira C.D."/>
            <person name="Neafsey D.E."/>
            <person name="Zeng Q."/>
            <person name="Hung C.-Y."/>
            <person name="McMahan C."/>
            <person name="Muszewska A."/>
            <person name="Grynberg M."/>
            <person name="Mandel M.A."/>
            <person name="Kellner E.M."/>
            <person name="Barker B.M."/>
            <person name="Galgiani J.N."/>
            <person name="Orbach M.J."/>
            <person name="Kirkland T.N."/>
            <person name="Cole G.T."/>
            <person name="Henn M.R."/>
            <person name="Birren B.W."/>
            <person name="Taylor J.W."/>
        </authorList>
    </citation>
    <scope>NUCLEOTIDE SEQUENCE [LARGE SCALE GENOMIC DNA]</scope>
    <source>
        <strain evidence="3">RMSCC 3488</strain>
    </source>
</reference>
<proteinExistence type="predicted"/>
<gene>
    <name evidence="2" type="ORF">CPAG_03898</name>
</gene>
<protein>
    <submittedName>
        <fullName evidence="2">Uncharacterized protein</fullName>
    </submittedName>
</protein>
<name>A0A0J6FE70_COCPO</name>
<evidence type="ECO:0000313" key="2">
    <source>
        <dbReference type="EMBL" id="KMM67565.1"/>
    </source>
</evidence>
<dbReference type="Proteomes" id="UP000054567">
    <property type="component" value="Unassembled WGS sequence"/>
</dbReference>
<sequence length="108" mass="11926">MLPASQRWGESNSAKAQKLVRQRNSSPDDRITFLACCEHDTVLAPYKRRAREVITNRLPPFSSDRSEFPVNGTTSLPLSSVPASQINELGSKHCSTSCRDTRPSPGLI</sequence>
<feature type="region of interest" description="Disordered" evidence="1">
    <location>
        <begin position="1"/>
        <end position="26"/>
    </location>
</feature>
<organism evidence="2 3">
    <name type="scientific">Coccidioides posadasii RMSCC 3488</name>
    <dbReference type="NCBI Taxonomy" id="454284"/>
    <lineage>
        <taxon>Eukaryota</taxon>
        <taxon>Fungi</taxon>
        <taxon>Dikarya</taxon>
        <taxon>Ascomycota</taxon>
        <taxon>Pezizomycotina</taxon>
        <taxon>Eurotiomycetes</taxon>
        <taxon>Eurotiomycetidae</taxon>
        <taxon>Onygenales</taxon>
        <taxon>Onygenaceae</taxon>
        <taxon>Coccidioides</taxon>
    </lineage>
</organism>
<dbReference type="VEuPathDB" id="FungiDB:CPAG_03898"/>
<accession>A0A0J6FE70</accession>
<evidence type="ECO:0000256" key="1">
    <source>
        <dbReference type="SAM" id="MobiDB-lite"/>
    </source>
</evidence>
<reference evidence="2 3" key="1">
    <citation type="submission" date="2007-06" db="EMBL/GenBank/DDBJ databases">
        <title>The Genome Sequence of Coccidioides posadasii RMSCC_3488.</title>
        <authorList>
            <consortium name="Coccidioides Genome Resources Consortium"/>
            <consortium name="The Broad Institute Genome Sequencing Platform"/>
            <person name="Henn M.R."/>
            <person name="Sykes S."/>
            <person name="Young S."/>
            <person name="Jaffe D."/>
            <person name="Berlin A."/>
            <person name="Alvarez P."/>
            <person name="Butler J."/>
            <person name="Gnerre S."/>
            <person name="Grabherr M."/>
            <person name="Mauceli E."/>
            <person name="Brockman W."/>
            <person name="Kodira C."/>
            <person name="Alvarado L."/>
            <person name="Zeng Q."/>
            <person name="Crawford M."/>
            <person name="Antoine C."/>
            <person name="Devon K."/>
            <person name="Galgiani J."/>
            <person name="Orsborn K."/>
            <person name="Lewis M.L."/>
            <person name="Nusbaum C."/>
            <person name="Galagan J."/>
            <person name="Birren B."/>
        </authorList>
    </citation>
    <scope>NUCLEOTIDE SEQUENCE [LARGE SCALE GENOMIC DNA]</scope>
    <source>
        <strain evidence="2 3">RMSCC 3488</strain>
    </source>
</reference>
<evidence type="ECO:0000313" key="3">
    <source>
        <dbReference type="Proteomes" id="UP000054567"/>
    </source>
</evidence>
<dbReference type="EMBL" id="DS268110">
    <property type="protein sequence ID" value="KMM67565.1"/>
    <property type="molecule type" value="Genomic_DNA"/>
</dbReference>